<reference evidence="1 2" key="1">
    <citation type="submission" date="2019-06" db="EMBL/GenBank/DDBJ databases">
        <title>Genome analyses of bacteria isolated from kimchi.</title>
        <authorList>
            <person name="Lee S."/>
            <person name="Ahn S."/>
            <person name="Roh S."/>
        </authorList>
    </citation>
    <scope>NUCLEOTIDE SEQUENCE [LARGE SCALE GENOMIC DNA]</scope>
    <source>
        <strain evidence="1 2">CBA4606</strain>
    </source>
</reference>
<dbReference type="PANTHER" id="PTHR38433:SF1">
    <property type="entry name" value="DUF1641 DOMAIN-CONTAINING PROTEIN"/>
    <property type="match status" value="1"/>
</dbReference>
<dbReference type="RefSeq" id="WP_147184612.1">
    <property type="nucleotide sequence ID" value="NZ_CP042382.1"/>
</dbReference>
<dbReference type="KEGG" id="paur:FGL86_11045"/>
<dbReference type="OrthoDB" id="5795508at2"/>
<proteinExistence type="predicted"/>
<keyword evidence="2" id="KW-1185">Reference proteome</keyword>
<protein>
    <submittedName>
        <fullName evidence="1">DUF1641 domain-containing protein</fullName>
    </submittedName>
</protein>
<dbReference type="AlphaFoldDB" id="A0A5B8STC2"/>
<evidence type="ECO:0000313" key="2">
    <source>
        <dbReference type="Proteomes" id="UP000321272"/>
    </source>
</evidence>
<organism evidence="1 2">
    <name type="scientific">Pistricoccus aurantiacus</name>
    <dbReference type="NCBI Taxonomy" id="1883414"/>
    <lineage>
        <taxon>Bacteria</taxon>
        <taxon>Pseudomonadati</taxon>
        <taxon>Pseudomonadota</taxon>
        <taxon>Gammaproteobacteria</taxon>
        <taxon>Oceanospirillales</taxon>
        <taxon>Halomonadaceae</taxon>
        <taxon>Pistricoccus</taxon>
    </lineage>
</organism>
<gene>
    <name evidence="1" type="ORF">FGL86_11045</name>
</gene>
<name>A0A5B8STC2_9GAMM</name>
<dbReference type="Proteomes" id="UP000321272">
    <property type="component" value="Chromosome"/>
</dbReference>
<accession>A0A5B8STC2</accession>
<dbReference type="EMBL" id="CP042382">
    <property type="protein sequence ID" value="QEA39561.1"/>
    <property type="molecule type" value="Genomic_DNA"/>
</dbReference>
<dbReference type="PANTHER" id="PTHR38433">
    <property type="match status" value="1"/>
</dbReference>
<sequence length="160" mass="17995">MAKAIRHEVTPLGETDATREELDRLLDNLQDAGILRLLNDFLEASPQVTKLLLDGLNREESRNAMQNLMLLLMGLGRVPPERFAQFTDALGDGTKAFRQGQQQEERKAPGIIGAYKLLHDDALWQRLYPLLDAMRGMADAFDQPAKKPAAKRHESEEKTS</sequence>
<evidence type="ECO:0000313" key="1">
    <source>
        <dbReference type="EMBL" id="QEA39561.1"/>
    </source>
</evidence>